<dbReference type="PROSITE" id="PS50279">
    <property type="entry name" value="BPTI_KUNITZ_2"/>
    <property type="match status" value="2"/>
</dbReference>
<dbReference type="FunFam" id="4.10.410.10:FF:000021">
    <property type="entry name" value="Serine protease inhibitor, putative"/>
    <property type="match status" value="1"/>
</dbReference>
<dbReference type="Pfam" id="PF00014">
    <property type="entry name" value="Kunitz_BPTI"/>
    <property type="match status" value="2"/>
</dbReference>
<keyword evidence="3" id="KW-0646">Protease inhibitor</keyword>
<dbReference type="InterPro" id="IPR036880">
    <property type="entry name" value="Kunitz_BPTI_sf"/>
</dbReference>
<dbReference type="GO" id="GO:0005615">
    <property type="term" value="C:extracellular space"/>
    <property type="evidence" value="ECO:0007669"/>
    <property type="project" value="TreeGrafter"/>
</dbReference>
<dbReference type="InterPro" id="IPR020901">
    <property type="entry name" value="Prtase_inh_Kunz-CS"/>
</dbReference>
<protein>
    <submittedName>
        <fullName evidence="8">Putative kunitz</fullName>
    </submittedName>
</protein>
<dbReference type="PROSITE" id="PS00280">
    <property type="entry name" value="BPTI_KUNITZ_1"/>
    <property type="match status" value="2"/>
</dbReference>
<name>A0A6B0V2R9_IXORI</name>
<dbReference type="InterPro" id="IPR050098">
    <property type="entry name" value="TFPI/VKTCI-like"/>
</dbReference>
<evidence type="ECO:0000256" key="2">
    <source>
        <dbReference type="ARBA" id="ARBA00022525"/>
    </source>
</evidence>
<keyword evidence="4" id="KW-0677">Repeat</keyword>
<reference evidence="8" key="1">
    <citation type="submission" date="2019-12" db="EMBL/GenBank/DDBJ databases">
        <title>An insight into the sialome of adult female Ixodes ricinus ticks feeding for 6 days.</title>
        <authorList>
            <person name="Perner J."/>
            <person name="Ribeiro J.M.C."/>
        </authorList>
    </citation>
    <scope>NUCLEOTIDE SEQUENCE</scope>
    <source>
        <strain evidence="8">Semi-engorged</strain>
        <tissue evidence="8">Salivary glands</tissue>
    </source>
</reference>
<evidence type="ECO:0000256" key="5">
    <source>
        <dbReference type="ARBA" id="ARBA00022900"/>
    </source>
</evidence>
<accession>A0A6B0V2R9</accession>
<dbReference type="InterPro" id="IPR002223">
    <property type="entry name" value="Kunitz_BPTI"/>
</dbReference>
<proteinExistence type="predicted"/>
<dbReference type="FunFam" id="4.10.410.10:FF:000015">
    <property type="entry name" value="WAP four-disulfide core domain 6A"/>
    <property type="match status" value="1"/>
</dbReference>
<dbReference type="Gene3D" id="4.10.410.10">
    <property type="entry name" value="Pancreatic trypsin inhibitor Kunitz domain"/>
    <property type="match status" value="2"/>
</dbReference>
<dbReference type="PANTHER" id="PTHR10083">
    <property type="entry name" value="KUNITZ-TYPE PROTEASE INHIBITOR-RELATED"/>
    <property type="match status" value="1"/>
</dbReference>
<dbReference type="EMBL" id="GIFC01013938">
    <property type="protein sequence ID" value="MXU96021.1"/>
    <property type="molecule type" value="Transcribed_RNA"/>
</dbReference>
<feature type="domain" description="BPTI/Kunitz inhibitor" evidence="7">
    <location>
        <begin position="149"/>
        <end position="199"/>
    </location>
</feature>
<dbReference type="SUPFAM" id="SSF57362">
    <property type="entry name" value="BPTI-like"/>
    <property type="match status" value="2"/>
</dbReference>
<feature type="domain" description="BPTI/Kunitz inhibitor" evidence="7">
    <location>
        <begin position="89"/>
        <end position="139"/>
    </location>
</feature>
<dbReference type="AlphaFoldDB" id="A0A6B0V2R9"/>
<dbReference type="CDD" id="cd00109">
    <property type="entry name" value="Kunitz-type"/>
    <property type="match status" value="2"/>
</dbReference>
<evidence type="ECO:0000313" key="8">
    <source>
        <dbReference type="EMBL" id="MXU96021.1"/>
    </source>
</evidence>
<evidence type="ECO:0000256" key="4">
    <source>
        <dbReference type="ARBA" id="ARBA00022737"/>
    </source>
</evidence>
<keyword evidence="6" id="KW-1015">Disulfide bond</keyword>
<dbReference type="GO" id="GO:0004867">
    <property type="term" value="F:serine-type endopeptidase inhibitor activity"/>
    <property type="evidence" value="ECO:0007669"/>
    <property type="project" value="UniProtKB-KW"/>
</dbReference>
<sequence>MHWQLISEKLAPLLSRKFRLPKTPALGAVCLFAGGSWHRDRPRHPPSPVRNGAVLFEDRWSRCVYIGAKPFSFFTFSSVPAGHHGNATCSLPKKVGPCRAAMPRYYFDVTTGKCERFIYGGCEANANNFHTLKQCQRTCKEHGHSHHDCESPKDAGPCLAYIPRWFFNVDTSECEEFIYGGCQGNYNNYESLEQCQRICARA</sequence>
<evidence type="ECO:0000256" key="1">
    <source>
        <dbReference type="ARBA" id="ARBA00004613"/>
    </source>
</evidence>
<evidence type="ECO:0000259" key="7">
    <source>
        <dbReference type="PROSITE" id="PS50279"/>
    </source>
</evidence>
<dbReference type="SMART" id="SM00131">
    <property type="entry name" value="KU"/>
    <property type="match status" value="2"/>
</dbReference>
<organism evidence="8">
    <name type="scientific">Ixodes ricinus</name>
    <name type="common">Common tick</name>
    <name type="synonym">Acarus ricinus</name>
    <dbReference type="NCBI Taxonomy" id="34613"/>
    <lineage>
        <taxon>Eukaryota</taxon>
        <taxon>Metazoa</taxon>
        <taxon>Ecdysozoa</taxon>
        <taxon>Arthropoda</taxon>
        <taxon>Chelicerata</taxon>
        <taxon>Arachnida</taxon>
        <taxon>Acari</taxon>
        <taxon>Parasitiformes</taxon>
        <taxon>Ixodida</taxon>
        <taxon>Ixodoidea</taxon>
        <taxon>Ixodidae</taxon>
        <taxon>Ixodinae</taxon>
        <taxon>Ixodes</taxon>
    </lineage>
</organism>
<keyword evidence="5" id="KW-0722">Serine protease inhibitor</keyword>
<dbReference type="PANTHER" id="PTHR10083:SF381">
    <property type="entry name" value="BPTI_KUNITZ INHIBITOR DOMAIN-CONTAINING PROTEIN"/>
    <property type="match status" value="1"/>
</dbReference>
<evidence type="ECO:0000256" key="6">
    <source>
        <dbReference type="ARBA" id="ARBA00023157"/>
    </source>
</evidence>
<evidence type="ECO:0000256" key="3">
    <source>
        <dbReference type="ARBA" id="ARBA00022690"/>
    </source>
</evidence>
<keyword evidence="2" id="KW-0964">Secreted</keyword>
<dbReference type="PRINTS" id="PR00759">
    <property type="entry name" value="BASICPTASE"/>
</dbReference>
<comment type="subcellular location">
    <subcellularLocation>
        <location evidence="1">Secreted</location>
    </subcellularLocation>
</comment>